<dbReference type="EMBL" id="LT607410">
    <property type="protein sequence ID" value="SCF45343.1"/>
    <property type="molecule type" value="Genomic_DNA"/>
</dbReference>
<accession>A0A1C5AJF3</accession>
<organism evidence="1 2">
    <name type="scientific">Micromonospora purpureochromogenes</name>
    <dbReference type="NCBI Taxonomy" id="47872"/>
    <lineage>
        <taxon>Bacteria</taxon>
        <taxon>Bacillati</taxon>
        <taxon>Actinomycetota</taxon>
        <taxon>Actinomycetes</taxon>
        <taxon>Micromonosporales</taxon>
        <taxon>Micromonosporaceae</taxon>
        <taxon>Micromonospora</taxon>
    </lineage>
</organism>
<dbReference type="AlphaFoldDB" id="A0A1C5AJF3"/>
<dbReference type="RefSeq" id="WP_157746158.1">
    <property type="nucleotide sequence ID" value="NZ_LT607410.1"/>
</dbReference>
<name>A0A1C5AJF3_9ACTN</name>
<sequence length="245" mass="27062">MGELLSTVVQLVSSYFTRMLDRRAVSRDAKVAAELMAVVLALQEVCLTGHRILALATTIVSGTARPDDVTEFAAALRRQSTLVDQLRSRIETARPLLATVEVEFALSVAPFLDAKSGLLTRWQQQAATSQFSTTTLLFLPAESVTRAVAASRPRPDATSLDLDRTDFVLVVADEMRSVRRREVRDIRTATDAERDPVLRDIEQARARLETATQLCAGLLTATRETVGPEAFAELRRNLAGRELRR</sequence>
<proteinExistence type="predicted"/>
<reference evidence="1 2" key="1">
    <citation type="submission" date="2016-06" db="EMBL/GenBank/DDBJ databases">
        <authorList>
            <person name="Kjaerup R.B."/>
            <person name="Dalgaard T.S."/>
            <person name="Juul-Madsen H.R."/>
        </authorList>
    </citation>
    <scope>NUCLEOTIDE SEQUENCE [LARGE SCALE GENOMIC DNA]</scope>
    <source>
        <strain evidence="1 2">DSM 43821</strain>
    </source>
</reference>
<evidence type="ECO:0000313" key="2">
    <source>
        <dbReference type="Proteomes" id="UP000198228"/>
    </source>
</evidence>
<protein>
    <submittedName>
        <fullName evidence="1">Uncharacterized protein</fullName>
    </submittedName>
</protein>
<evidence type="ECO:0000313" key="1">
    <source>
        <dbReference type="EMBL" id="SCF45343.1"/>
    </source>
</evidence>
<gene>
    <name evidence="1" type="ORF">GA0074696_6163</name>
</gene>
<dbReference type="Proteomes" id="UP000198228">
    <property type="component" value="Chromosome I"/>
</dbReference>